<feature type="binding site" evidence="10">
    <location>
        <position position="163"/>
    </location>
    <ligand>
        <name>substrate</name>
    </ligand>
</feature>
<dbReference type="InterPro" id="IPR010138">
    <property type="entry name" value="UDP-diacylglucosamine_Hdrlase"/>
</dbReference>
<dbReference type="PANTHER" id="PTHR34990:SF1">
    <property type="entry name" value="UDP-2,3-DIACYLGLUCOSAMINE HYDROLASE"/>
    <property type="match status" value="1"/>
</dbReference>
<dbReference type="InterPro" id="IPR004843">
    <property type="entry name" value="Calcineurin-like_PHP"/>
</dbReference>
<keyword evidence="1 10" id="KW-1003">Cell membrane</keyword>
<evidence type="ECO:0000256" key="8">
    <source>
        <dbReference type="ARBA" id="ARBA00023136"/>
    </source>
</evidence>
<accession>A0ABP8HRS9</accession>
<feature type="binding site" evidence="10">
    <location>
        <position position="40"/>
    </location>
    <ligand>
        <name>Mn(2+)</name>
        <dbReference type="ChEBI" id="CHEBI:29035"/>
        <label>2</label>
    </ligand>
</feature>
<keyword evidence="2 10" id="KW-0444">Lipid biosynthesis</keyword>
<evidence type="ECO:0000313" key="12">
    <source>
        <dbReference type="EMBL" id="GAA4343355.1"/>
    </source>
</evidence>
<feature type="binding site" evidence="10">
    <location>
        <position position="196"/>
    </location>
    <ligand>
        <name>Mn(2+)</name>
        <dbReference type="ChEBI" id="CHEBI:29035"/>
        <label>1</label>
    </ligand>
</feature>
<feature type="binding site" evidence="10">
    <location>
        <position position="121"/>
    </location>
    <ligand>
        <name>substrate</name>
    </ligand>
</feature>
<comment type="caution">
    <text evidence="12">The sequence shown here is derived from an EMBL/GenBank/DDBJ whole genome shotgun (WGS) entry which is preliminary data.</text>
</comment>
<sequence>MTLVISDLHLCEERPDLTALFEHFMQEIAPQSNELYVLGDLYESWIGDDDDSAFVESTIALFRAYSDSGNKLYFQHGNRDFLLGDTFAQKTGGELLPEVHPIQLGDKQAIMMHGDSLCWDDKEYMQFREMVRSEQWQQQLLSQPLEVRRGIAADLRRKSREAQENKASAITDVHPQAVEEVLKDHKAQVLIHGHTHRPDFHDIEVDGKHCQRIVLSDWGEKGHYLTIEGDSVTEHYFEAS</sequence>
<dbReference type="SUPFAM" id="SSF56300">
    <property type="entry name" value="Metallo-dependent phosphatases"/>
    <property type="match status" value="1"/>
</dbReference>
<comment type="cofactor">
    <cofactor evidence="10">
        <name>Mn(2+)</name>
        <dbReference type="ChEBI" id="CHEBI:29035"/>
    </cofactor>
    <text evidence="10">Binds 2 Mn(2+) ions per subunit in a binuclear metal center.</text>
</comment>
<feature type="binding site" evidence="10">
    <location>
        <position position="9"/>
    </location>
    <ligand>
        <name>Mn(2+)</name>
        <dbReference type="ChEBI" id="CHEBI:29035"/>
        <label>1</label>
    </ligand>
</feature>
<protein>
    <recommendedName>
        <fullName evidence="10">UDP-2,3-diacylglucosamine hydrolase</fullName>
        <ecNumber evidence="10">3.6.1.54</ecNumber>
    </recommendedName>
    <alternativeName>
        <fullName evidence="10">UDP-2,3-diacylglucosamine diphosphatase</fullName>
    </alternativeName>
</protein>
<keyword evidence="13" id="KW-1185">Reference proteome</keyword>
<feature type="binding site" evidence="10">
    <location>
        <position position="159"/>
    </location>
    <ligand>
        <name>substrate</name>
    </ligand>
</feature>
<keyword evidence="5 10" id="KW-0479">Metal-binding</keyword>
<dbReference type="InterPro" id="IPR029052">
    <property type="entry name" value="Metallo-depent_PP-like"/>
</dbReference>
<comment type="similarity">
    <text evidence="10">Belongs to the LpxH family.</text>
</comment>
<dbReference type="NCBIfam" id="NF003743">
    <property type="entry name" value="PRK05340.1"/>
    <property type="match status" value="1"/>
</dbReference>
<dbReference type="Proteomes" id="UP001501294">
    <property type="component" value="Unassembled WGS sequence"/>
</dbReference>
<feature type="binding site" evidence="10">
    <location>
        <position position="40"/>
    </location>
    <ligand>
        <name>Mn(2+)</name>
        <dbReference type="ChEBI" id="CHEBI:29035"/>
        <label>1</label>
    </ligand>
</feature>
<keyword evidence="4 10" id="KW-0441">Lipid A biosynthesis</keyword>
<evidence type="ECO:0000256" key="3">
    <source>
        <dbReference type="ARBA" id="ARBA00022519"/>
    </source>
</evidence>
<evidence type="ECO:0000256" key="2">
    <source>
        <dbReference type="ARBA" id="ARBA00022516"/>
    </source>
</evidence>
<keyword evidence="7 10" id="KW-0443">Lipid metabolism</keyword>
<comment type="subcellular location">
    <subcellularLocation>
        <location evidence="10">Cell inner membrane</location>
        <topology evidence="10">Peripheral membrane protein</topology>
        <orientation evidence="10">Cytoplasmic side</orientation>
    </subcellularLocation>
</comment>
<proteinExistence type="inferred from homology"/>
<dbReference type="PANTHER" id="PTHR34990">
    <property type="entry name" value="UDP-2,3-DIACYLGLUCOSAMINE HYDROLASE-RELATED"/>
    <property type="match status" value="1"/>
</dbReference>
<keyword evidence="9 10" id="KW-0464">Manganese</keyword>
<evidence type="ECO:0000256" key="6">
    <source>
        <dbReference type="ARBA" id="ARBA00022801"/>
    </source>
</evidence>
<evidence type="ECO:0000256" key="10">
    <source>
        <dbReference type="HAMAP-Rule" id="MF_00575"/>
    </source>
</evidence>
<organism evidence="12 13">
    <name type="scientific">Kangiella taiwanensis</name>
    <dbReference type="NCBI Taxonomy" id="1079179"/>
    <lineage>
        <taxon>Bacteria</taxon>
        <taxon>Pseudomonadati</taxon>
        <taxon>Pseudomonadota</taxon>
        <taxon>Gammaproteobacteria</taxon>
        <taxon>Kangiellales</taxon>
        <taxon>Kangiellaceae</taxon>
        <taxon>Kangiella</taxon>
    </lineage>
</organism>
<evidence type="ECO:0000313" key="13">
    <source>
        <dbReference type="Proteomes" id="UP001501294"/>
    </source>
</evidence>
<dbReference type="NCBIfam" id="TIGR01854">
    <property type="entry name" value="lipid_A_lpxH"/>
    <property type="match status" value="1"/>
</dbReference>
<reference evidence="13" key="1">
    <citation type="journal article" date="2019" name="Int. J. Syst. Evol. Microbiol.">
        <title>The Global Catalogue of Microorganisms (GCM) 10K type strain sequencing project: providing services to taxonomists for standard genome sequencing and annotation.</title>
        <authorList>
            <consortium name="The Broad Institute Genomics Platform"/>
            <consortium name="The Broad Institute Genome Sequencing Center for Infectious Disease"/>
            <person name="Wu L."/>
            <person name="Ma J."/>
        </authorList>
    </citation>
    <scope>NUCLEOTIDE SEQUENCE [LARGE SCALE GENOMIC DNA]</scope>
    <source>
        <strain evidence="13">JCM 17727</strain>
    </source>
</reference>
<dbReference type="Gene3D" id="3.60.21.10">
    <property type="match status" value="1"/>
</dbReference>
<feature type="domain" description="Calcineurin-like phosphoesterase" evidence="11">
    <location>
        <begin position="3"/>
        <end position="198"/>
    </location>
</feature>
<comment type="catalytic activity">
    <reaction evidence="10">
        <text>UDP-2-N,3-O-bis[(3R)-3-hydroxytetradecanoyl]-alpha-D-glucosamine + H2O = 2-N,3-O-bis[(3R)-3-hydroxytetradecanoyl]-alpha-D-glucosaminyl 1-phosphate + UMP + 2 H(+)</text>
        <dbReference type="Rhea" id="RHEA:25213"/>
        <dbReference type="ChEBI" id="CHEBI:15377"/>
        <dbReference type="ChEBI" id="CHEBI:15378"/>
        <dbReference type="ChEBI" id="CHEBI:57865"/>
        <dbReference type="ChEBI" id="CHEBI:57957"/>
        <dbReference type="ChEBI" id="CHEBI:78847"/>
        <dbReference type="EC" id="3.6.1.54"/>
    </reaction>
</comment>
<evidence type="ECO:0000256" key="1">
    <source>
        <dbReference type="ARBA" id="ARBA00022475"/>
    </source>
</evidence>
<keyword evidence="8 10" id="KW-0472">Membrane</keyword>
<feature type="binding site" evidence="10">
    <location>
        <position position="194"/>
    </location>
    <ligand>
        <name>substrate</name>
    </ligand>
</feature>
<evidence type="ECO:0000259" key="11">
    <source>
        <dbReference type="Pfam" id="PF00149"/>
    </source>
</evidence>
<evidence type="ECO:0000256" key="4">
    <source>
        <dbReference type="ARBA" id="ARBA00022556"/>
    </source>
</evidence>
<feature type="binding site" evidence="10">
    <location>
        <position position="7"/>
    </location>
    <ligand>
        <name>Mn(2+)</name>
        <dbReference type="ChEBI" id="CHEBI:29035"/>
        <label>1</label>
    </ligand>
</feature>
<feature type="binding site" evidence="10">
    <location>
        <begin position="78"/>
        <end position="79"/>
    </location>
    <ligand>
        <name>substrate</name>
    </ligand>
</feature>
<feature type="binding site" evidence="10">
    <location>
        <position position="78"/>
    </location>
    <ligand>
        <name>Mn(2+)</name>
        <dbReference type="ChEBI" id="CHEBI:29035"/>
        <label>2</label>
    </ligand>
</feature>
<feature type="binding site" evidence="10">
    <location>
        <position position="113"/>
    </location>
    <ligand>
        <name>Mn(2+)</name>
        <dbReference type="ChEBI" id="CHEBI:29035"/>
        <label>2</label>
    </ligand>
</feature>
<dbReference type="HAMAP" id="MF_00575">
    <property type="entry name" value="LpxH"/>
    <property type="match status" value="1"/>
</dbReference>
<evidence type="ECO:0000256" key="9">
    <source>
        <dbReference type="ARBA" id="ARBA00023211"/>
    </source>
</evidence>
<comment type="pathway">
    <text evidence="10">Glycolipid biosynthesis; lipid IV(A) biosynthesis; lipid IV(A) from (3R)-3-hydroxytetradecanoyl-[acyl-carrier-protein] and UDP-N-acetyl-alpha-D-glucosamine: step 4/6.</text>
</comment>
<dbReference type="InterPro" id="IPR043461">
    <property type="entry name" value="LpxH-like"/>
</dbReference>
<keyword evidence="3 10" id="KW-0997">Cell inner membrane</keyword>
<dbReference type="EC" id="3.6.1.54" evidence="10"/>
<feature type="binding site" evidence="10">
    <location>
        <position position="166"/>
    </location>
    <ligand>
        <name>substrate</name>
    </ligand>
</feature>
<dbReference type="EMBL" id="BAABFU010000001">
    <property type="protein sequence ID" value="GAA4343355.1"/>
    <property type="molecule type" value="Genomic_DNA"/>
</dbReference>
<dbReference type="CDD" id="cd07398">
    <property type="entry name" value="MPP_YbbF-LpxH"/>
    <property type="match status" value="1"/>
</dbReference>
<name>A0ABP8HRS9_9GAMM</name>
<keyword evidence="6 10" id="KW-0378">Hydrolase</keyword>
<dbReference type="RefSeq" id="WP_223577473.1">
    <property type="nucleotide sequence ID" value="NZ_BAABFU010000001.1"/>
</dbReference>
<evidence type="ECO:0000256" key="5">
    <source>
        <dbReference type="ARBA" id="ARBA00022723"/>
    </source>
</evidence>
<evidence type="ECO:0000256" key="7">
    <source>
        <dbReference type="ARBA" id="ARBA00023098"/>
    </source>
</evidence>
<gene>
    <name evidence="10 12" type="primary">lpxH</name>
    <name evidence="12" type="ORF">GCM10023150_01860</name>
</gene>
<feature type="binding site" evidence="10">
    <location>
        <position position="194"/>
    </location>
    <ligand>
        <name>Mn(2+)</name>
        <dbReference type="ChEBI" id="CHEBI:29035"/>
        <label>2</label>
    </ligand>
</feature>
<comment type="function">
    <text evidence="10">Hydrolyzes the pyrophosphate bond of UDP-2,3-diacylglucosamine to yield 2,3-diacylglucosamine 1-phosphate (lipid X) and UMP by catalyzing the attack of water at the alpha-P atom. Involved in the biosynthesis of lipid A, a phosphorylated glycolipid that anchors the lipopolysaccharide to the outer membrane of the cell.</text>
</comment>
<dbReference type="Pfam" id="PF00149">
    <property type="entry name" value="Metallophos"/>
    <property type="match status" value="1"/>
</dbReference>